<keyword evidence="3" id="KW-1185">Reference proteome</keyword>
<sequence length="128" mass="14576">MEEEFLAAATSRGKKPINLEEGFGDSDDPVHEVFKPVVTASRRQVRRRSSNADSRLQECLDMLKCNMSRREEERNCTPPTSKRSKSVMSPEKSEKNNIEEAMAILNKLRPELSIEEYLVASDCLSKDK</sequence>
<reference evidence="2 3" key="1">
    <citation type="submission" date="2017-11" db="EMBL/GenBank/DDBJ databases">
        <title>De-novo sequencing of pomegranate (Punica granatum L.) genome.</title>
        <authorList>
            <person name="Akparov Z."/>
            <person name="Amiraslanov A."/>
            <person name="Hajiyeva S."/>
            <person name="Abbasov M."/>
            <person name="Kaur K."/>
            <person name="Hamwieh A."/>
            <person name="Solovyev V."/>
            <person name="Salamov A."/>
            <person name="Braich B."/>
            <person name="Kosarev P."/>
            <person name="Mahmoud A."/>
            <person name="Hajiyev E."/>
            <person name="Babayeva S."/>
            <person name="Izzatullayeva V."/>
            <person name="Mammadov A."/>
            <person name="Mammadov A."/>
            <person name="Sharifova S."/>
            <person name="Ojaghi J."/>
            <person name="Eynullazada K."/>
            <person name="Bayramov B."/>
            <person name="Abdulazimova A."/>
            <person name="Shahmuradov I."/>
        </authorList>
    </citation>
    <scope>NUCLEOTIDE SEQUENCE [LARGE SCALE GENOMIC DNA]</scope>
    <source>
        <strain evidence="3">cv. AG2017</strain>
        <tissue evidence="2">Leaf</tissue>
    </source>
</reference>
<dbReference type="AlphaFoldDB" id="A0A2I0GTX8"/>
<comment type="caution">
    <text evidence="2">The sequence shown here is derived from an EMBL/GenBank/DDBJ whole genome shotgun (WGS) entry which is preliminary data.</text>
</comment>
<dbReference type="EMBL" id="PGOL01044451">
    <property type="protein sequence ID" value="PKH70750.1"/>
    <property type="molecule type" value="Genomic_DNA"/>
</dbReference>
<accession>A0A2I0GTX8</accession>
<feature type="region of interest" description="Disordered" evidence="1">
    <location>
        <begin position="69"/>
        <end position="95"/>
    </location>
</feature>
<protein>
    <submittedName>
        <fullName evidence="2">Uncharacterized protein</fullName>
    </submittedName>
</protein>
<gene>
    <name evidence="2" type="ORF">CRG98_050062</name>
</gene>
<evidence type="ECO:0000256" key="1">
    <source>
        <dbReference type="SAM" id="MobiDB-lite"/>
    </source>
</evidence>
<evidence type="ECO:0000313" key="3">
    <source>
        <dbReference type="Proteomes" id="UP000233551"/>
    </source>
</evidence>
<name>A0A2I0GTX8_PUNGR</name>
<dbReference type="Proteomes" id="UP000233551">
    <property type="component" value="Unassembled WGS sequence"/>
</dbReference>
<evidence type="ECO:0000313" key="2">
    <source>
        <dbReference type="EMBL" id="PKH70750.1"/>
    </source>
</evidence>
<organism evidence="2 3">
    <name type="scientific">Punica granatum</name>
    <name type="common">Pomegranate</name>
    <dbReference type="NCBI Taxonomy" id="22663"/>
    <lineage>
        <taxon>Eukaryota</taxon>
        <taxon>Viridiplantae</taxon>
        <taxon>Streptophyta</taxon>
        <taxon>Embryophyta</taxon>
        <taxon>Tracheophyta</taxon>
        <taxon>Spermatophyta</taxon>
        <taxon>Magnoliopsida</taxon>
        <taxon>eudicotyledons</taxon>
        <taxon>Gunneridae</taxon>
        <taxon>Pentapetalae</taxon>
        <taxon>rosids</taxon>
        <taxon>malvids</taxon>
        <taxon>Myrtales</taxon>
        <taxon>Lythraceae</taxon>
        <taxon>Punica</taxon>
    </lineage>
</organism>
<proteinExistence type="predicted"/>
<feature type="region of interest" description="Disordered" evidence="1">
    <location>
        <begin position="1"/>
        <end position="30"/>
    </location>
</feature>